<keyword evidence="4" id="KW-1185">Reference proteome</keyword>
<evidence type="ECO:0000313" key="2">
    <source>
        <dbReference type="EMBL" id="WAT20621.1"/>
    </source>
</evidence>
<dbReference type="AlphaFoldDB" id="A0A9Q4ENJ1"/>
<accession>A0A9Q4ENJ1</accession>
<sequence length="92" mass="10077">MNENIIPINRHAAEMPKNGSVIENSGNSEVHIDIHIDTMPIAFAILCSALAAKQMTKDEFDTAYTQLLEMKKVDIPSAASTINIHPNDISES</sequence>
<name>A0A9Q4ENJ1_9BACI</name>
<dbReference type="EMBL" id="CP114066">
    <property type="protein sequence ID" value="WAT20621.1"/>
    <property type="molecule type" value="Genomic_DNA"/>
</dbReference>
<evidence type="ECO:0000313" key="1">
    <source>
        <dbReference type="EMBL" id="MCY9187077.1"/>
    </source>
</evidence>
<dbReference type="RefSeq" id="WP_069486954.1">
    <property type="nucleotide sequence ID" value="NZ_CP054584.1"/>
</dbReference>
<dbReference type="Proteomes" id="UP001073053">
    <property type="component" value="Unassembled WGS sequence"/>
</dbReference>
<dbReference type="EMBL" id="JALAWA010000021">
    <property type="protein sequence ID" value="MCY9187077.1"/>
    <property type="molecule type" value="Genomic_DNA"/>
</dbReference>
<protein>
    <submittedName>
        <fullName evidence="1">Uncharacterized protein</fullName>
    </submittedName>
</protein>
<reference evidence="1" key="1">
    <citation type="submission" date="2022-02" db="EMBL/GenBank/DDBJ databases">
        <title>Crop Bioprotection Bacillus Genome Sequencing.</title>
        <authorList>
            <person name="Dunlap C."/>
        </authorList>
    </citation>
    <scope>NUCLEOTIDE SEQUENCE</scope>
    <source>
        <strain evidence="1">EC49O2N-C10</strain>
    </source>
</reference>
<evidence type="ECO:0000313" key="4">
    <source>
        <dbReference type="Proteomes" id="UP001164713"/>
    </source>
</evidence>
<organism evidence="1 3">
    <name type="scientific">Bacillus halotolerans</name>
    <dbReference type="NCBI Taxonomy" id="260554"/>
    <lineage>
        <taxon>Bacteria</taxon>
        <taxon>Bacillati</taxon>
        <taxon>Bacillota</taxon>
        <taxon>Bacilli</taxon>
        <taxon>Bacillales</taxon>
        <taxon>Bacillaceae</taxon>
        <taxon>Bacillus</taxon>
    </lineage>
</organism>
<dbReference type="Proteomes" id="UP001164713">
    <property type="component" value="Chromosome"/>
</dbReference>
<evidence type="ECO:0000313" key="3">
    <source>
        <dbReference type="Proteomes" id="UP001073053"/>
    </source>
</evidence>
<reference evidence="2" key="2">
    <citation type="submission" date="2022-12" db="EMBL/GenBank/DDBJ databases">
        <title>Genomic of Bacillus halotolerans.</title>
        <authorList>
            <person name="Xu G."/>
            <person name="Ding Y."/>
        </authorList>
    </citation>
    <scope>NUCLEOTIDE SEQUENCE</scope>
    <source>
        <strain evidence="2">B13</strain>
    </source>
</reference>
<proteinExistence type="predicted"/>
<gene>
    <name evidence="1" type="ORF">MOF03_21035</name>
    <name evidence="2" type="ORF">O0R52_16905</name>
</gene>